<comment type="caution">
    <text evidence="3">The sequence shown here is derived from an EMBL/GenBank/DDBJ whole genome shotgun (WGS) entry which is preliminary data.</text>
</comment>
<dbReference type="Pfam" id="PF04151">
    <property type="entry name" value="PPC"/>
    <property type="match status" value="1"/>
</dbReference>
<evidence type="ECO:0000259" key="2">
    <source>
        <dbReference type="Pfam" id="PF04151"/>
    </source>
</evidence>
<feature type="domain" description="Peptidase C-terminal archaeal/bacterial" evidence="2">
    <location>
        <begin position="61"/>
        <end position="129"/>
    </location>
</feature>
<evidence type="ECO:0000313" key="3">
    <source>
        <dbReference type="EMBL" id="MDA7026392.1"/>
    </source>
</evidence>
<evidence type="ECO:0000256" key="1">
    <source>
        <dbReference type="SAM" id="SignalP"/>
    </source>
</evidence>
<accession>A0ABT4X4U4</accession>
<dbReference type="Gene3D" id="2.60.120.380">
    <property type="match status" value="1"/>
</dbReference>
<reference evidence="3 4" key="1">
    <citation type="submission" date="2023-01" db="EMBL/GenBank/DDBJ databases">
        <title>Bacillus changyiensis sp. nov., isolated from a coastal deposit.</title>
        <authorList>
            <person name="Xiao G."/>
            <person name="Lai Q."/>
            <person name="Hu Z."/>
            <person name="Shao Z."/>
        </authorList>
    </citation>
    <scope>NUCLEOTIDE SEQUENCE [LARGE SCALE GENOMIC DNA]</scope>
    <source>
        <strain evidence="3 4">CLL-7-23</strain>
    </source>
</reference>
<dbReference type="EMBL" id="JAQKAB010000004">
    <property type="protein sequence ID" value="MDA7026392.1"/>
    <property type="molecule type" value="Genomic_DNA"/>
</dbReference>
<keyword evidence="4" id="KW-1185">Reference proteome</keyword>
<proteinExistence type="predicted"/>
<feature type="chain" id="PRO_5046114824" evidence="1">
    <location>
        <begin position="25"/>
        <end position="276"/>
    </location>
</feature>
<evidence type="ECO:0000313" key="4">
    <source>
        <dbReference type="Proteomes" id="UP001211894"/>
    </source>
</evidence>
<dbReference type="InterPro" id="IPR007280">
    <property type="entry name" value="Peptidase_C_arc/bac"/>
</dbReference>
<organism evidence="3 4">
    <name type="scientific">Bacillus changyiensis</name>
    <dbReference type="NCBI Taxonomy" id="3004103"/>
    <lineage>
        <taxon>Bacteria</taxon>
        <taxon>Bacillati</taxon>
        <taxon>Bacillota</taxon>
        <taxon>Bacilli</taxon>
        <taxon>Bacillales</taxon>
        <taxon>Bacillaceae</taxon>
        <taxon>Bacillus</taxon>
    </lineage>
</organism>
<name>A0ABT4X4U4_9BACI</name>
<dbReference type="RefSeq" id="WP_271340254.1">
    <property type="nucleotide sequence ID" value="NZ_JAQKAB010000004.1"/>
</dbReference>
<feature type="signal peptide" evidence="1">
    <location>
        <begin position="1"/>
        <end position="24"/>
    </location>
</feature>
<protein>
    <submittedName>
        <fullName evidence="3">PPC domain-containing protein</fullName>
    </submittedName>
</protein>
<dbReference type="SUPFAM" id="SSF89260">
    <property type="entry name" value="Collagen-binding domain"/>
    <property type="match status" value="1"/>
</dbReference>
<gene>
    <name evidence="3" type="ORF">PJ311_07140</name>
</gene>
<keyword evidence="1" id="KW-0732">Signal</keyword>
<sequence>MKKGLCLFILSVLLIAVPEYSAVAANVHEDEYEPNDSLALAHNVGLWKYKLISATIHSESDKDYYKFYASKGDQLAIHLREVPANTDYDLYLFKDSYNYPAVASSERTGNQNEIIRFDVPESGRYIAAVLSKNGTYAGWGFYRLDFIDRIKSGNYTANLSPSSISSPGKGIASPLAVANLKNVSTIPDGAIVKSVSAEGTISPSLGHTYREVLNQEEGVWHTTVSGGTIFRDMKPELGLPVKTIWNVRYYSLAHSRSTWRSPQLKINYQYDQTYGW</sequence>
<dbReference type="Proteomes" id="UP001211894">
    <property type="component" value="Unassembled WGS sequence"/>
</dbReference>